<dbReference type="EMBL" id="JBHLUX010000028">
    <property type="protein sequence ID" value="MFC0470968.1"/>
    <property type="molecule type" value="Genomic_DNA"/>
</dbReference>
<gene>
    <name evidence="1" type="ORF">ACFFHM_10885</name>
</gene>
<protein>
    <recommendedName>
        <fullName evidence="3">Type II secretion system protein</fullName>
    </recommendedName>
</protein>
<reference evidence="1 2" key="1">
    <citation type="submission" date="2024-09" db="EMBL/GenBank/DDBJ databases">
        <authorList>
            <person name="Sun Q."/>
            <person name="Mori K."/>
        </authorList>
    </citation>
    <scope>NUCLEOTIDE SEQUENCE [LARGE SCALE GENOMIC DNA]</scope>
    <source>
        <strain evidence="1 2">NCAIM B.02610</strain>
    </source>
</reference>
<dbReference type="RefSeq" id="WP_335962499.1">
    <property type="nucleotide sequence ID" value="NZ_JAXBLX010000030.1"/>
</dbReference>
<comment type="caution">
    <text evidence="1">The sequence shown here is derived from an EMBL/GenBank/DDBJ whole genome shotgun (WGS) entry which is preliminary data.</text>
</comment>
<evidence type="ECO:0000313" key="1">
    <source>
        <dbReference type="EMBL" id="MFC0470968.1"/>
    </source>
</evidence>
<accession>A0ABV6KFZ1</accession>
<evidence type="ECO:0000313" key="2">
    <source>
        <dbReference type="Proteomes" id="UP001589838"/>
    </source>
</evidence>
<evidence type="ECO:0008006" key="3">
    <source>
        <dbReference type="Google" id="ProtNLM"/>
    </source>
</evidence>
<dbReference type="Proteomes" id="UP001589838">
    <property type="component" value="Unassembled WGS sequence"/>
</dbReference>
<name>A0ABV6KFZ1_9BACI</name>
<proteinExistence type="predicted"/>
<sequence length="98" mass="11402">MIEVLSAVTLLMVFSASTFSILITVYQERLAIREEQKVLYELEETIHYYVETSTIRTHSSDESWILSSEEVDGEIVRFCAEWVATNGRMYERCLLATR</sequence>
<keyword evidence="2" id="KW-1185">Reference proteome</keyword>
<organism evidence="1 2">
    <name type="scientific">Halalkalibacter kiskunsagensis</name>
    <dbReference type="NCBI Taxonomy" id="1548599"/>
    <lineage>
        <taxon>Bacteria</taxon>
        <taxon>Bacillati</taxon>
        <taxon>Bacillota</taxon>
        <taxon>Bacilli</taxon>
        <taxon>Bacillales</taxon>
        <taxon>Bacillaceae</taxon>
        <taxon>Halalkalibacter</taxon>
    </lineage>
</organism>